<gene>
    <name evidence="4" type="primary">ybiB</name>
    <name evidence="4" type="ORF">HHL15_06805</name>
</gene>
<dbReference type="InterPro" id="IPR035902">
    <property type="entry name" value="Nuc_phospho_transferase"/>
</dbReference>
<dbReference type="SUPFAM" id="SSF47648">
    <property type="entry name" value="Nucleoside phosphorylase/phosphoribosyltransferase N-terminal domain"/>
    <property type="match status" value="1"/>
</dbReference>
<organism evidence="4 5">
    <name type="scientific">Zoogloea dura</name>
    <dbReference type="NCBI Taxonomy" id="2728840"/>
    <lineage>
        <taxon>Bacteria</taxon>
        <taxon>Pseudomonadati</taxon>
        <taxon>Pseudomonadota</taxon>
        <taxon>Betaproteobacteria</taxon>
        <taxon>Rhodocyclales</taxon>
        <taxon>Zoogloeaceae</taxon>
        <taxon>Zoogloea</taxon>
    </lineage>
</organism>
<feature type="domain" description="Glycosyl transferase family 3 N-terminal" evidence="3">
    <location>
        <begin position="10"/>
        <end position="72"/>
    </location>
</feature>
<dbReference type="Proteomes" id="UP000580043">
    <property type="component" value="Unassembled WGS sequence"/>
</dbReference>
<dbReference type="InterPro" id="IPR017459">
    <property type="entry name" value="Glycosyl_Trfase_fam3_N_dom"/>
</dbReference>
<keyword evidence="5" id="KW-1185">Reference proteome</keyword>
<keyword evidence="2" id="KW-0808">Transferase</keyword>
<dbReference type="EMBL" id="JABBGA010000004">
    <property type="protein sequence ID" value="NML25445.1"/>
    <property type="molecule type" value="Genomic_DNA"/>
</dbReference>
<sequence>MSNASLSYAPLIKEIGRGPKGSRPLTTDQAESLFADMMDGVVPDLELGAIILSMRIKAESLDELIGFQRALDARTAHVKVPPGPRVVVLPTYNGARRQANLMPLLAMLLAREGIPVLIQGRHDFDSRVSPFELLAALDIQPAADIAAAETALADSRLACLNLDSLAPGLVRLLALRPRLGVRNSAHTLAKLLDPAPGHSVRVVSMTHPEYLERIHAHLVALGAVAMLLRGTEGEAFANPRRRPLLEVFSGSQAHIAFPAEEGGAPPIEGLPDDPAIAANADLIRTMLAGGRPIPQPILDQVAALRELSLIPRD</sequence>
<dbReference type="GO" id="GO:0003677">
    <property type="term" value="F:DNA binding"/>
    <property type="evidence" value="ECO:0007669"/>
    <property type="project" value="UniProtKB-KW"/>
</dbReference>
<evidence type="ECO:0000259" key="3">
    <source>
        <dbReference type="Pfam" id="PF02885"/>
    </source>
</evidence>
<dbReference type="GO" id="GO:0000162">
    <property type="term" value="P:L-tryptophan biosynthetic process"/>
    <property type="evidence" value="ECO:0007669"/>
    <property type="project" value="InterPro"/>
</dbReference>
<name>A0A848G374_9RHOO</name>
<dbReference type="RefSeq" id="WP_169145082.1">
    <property type="nucleotide sequence ID" value="NZ_JABBGA010000004.1"/>
</dbReference>
<keyword evidence="4" id="KW-0238">DNA-binding</keyword>
<dbReference type="Gene3D" id="1.20.970.10">
    <property type="entry name" value="Transferase, Pyrimidine Nucleoside Phosphorylase, Chain C"/>
    <property type="match status" value="1"/>
</dbReference>
<protein>
    <submittedName>
        <fullName evidence="4">DNA-binding protein YbiB</fullName>
    </submittedName>
</protein>
<evidence type="ECO:0000256" key="1">
    <source>
        <dbReference type="ARBA" id="ARBA00022676"/>
    </source>
</evidence>
<dbReference type="Gene3D" id="3.40.1030.10">
    <property type="entry name" value="Nucleoside phosphorylase/phosphoribosyltransferase catalytic domain"/>
    <property type="match status" value="1"/>
</dbReference>
<dbReference type="PANTHER" id="PTHR43285">
    <property type="entry name" value="ANTHRANILATE PHOSPHORIBOSYLTRANSFERASE"/>
    <property type="match status" value="1"/>
</dbReference>
<dbReference type="SUPFAM" id="SSF52418">
    <property type="entry name" value="Nucleoside phosphorylase/phosphoribosyltransferase catalytic domain"/>
    <property type="match status" value="1"/>
</dbReference>
<reference evidence="4 5" key="1">
    <citation type="submission" date="2020-04" db="EMBL/GenBank/DDBJ databases">
        <title>Zoogloea sp. G-4-1-14 isolated from soil.</title>
        <authorList>
            <person name="Dahal R.H."/>
        </authorList>
    </citation>
    <scope>NUCLEOTIDE SEQUENCE [LARGE SCALE GENOMIC DNA]</scope>
    <source>
        <strain evidence="4 5">G-4-1-14</strain>
    </source>
</reference>
<evidence type="ECO:0000313" key="5">
    <source>
        <dbReference type="Proteomes" id="UP000580043"/>
    </source>
</evidence>
<keyword evidence="1" id="KW-0328">Glycosyltransferase</keyword>
<accession>A0A848G374</accession>
<dbReference type="InterPro" id="IPR005940">
    <property type="entry name" value="Anthranilate_Pribosyl_Tfrase"/>
</dbReference>
<evidence type="ECO:0000256" key="2">
    <source>
        <dbReference type="ARBA" id="ARBA00022679"/>
    </source>
</evidence>
<dbReference type="AlphaFoldDB" id="A0A848G374"/>
<comment type="caution">
    <text evidence="4">The sequence shown here is derived from an EMBL/GenBank/DDBJ whole genome shotgun (WGS) entry which is preliminary data.</text>
</comment>
<dbReference type="GO" id="GO:0004048">
    <property type="term" value="F:anthranilate phosphoribosyltransferase activity"/>
    <property type="evidence" value="ECO:0007669"/>
    <property type="project" value="InterPro"/>
</dbReference>
<dbReference type="NCBIfam" id="NF006005">
    <property type="entry name" value="PRK08136.1"/>
    <property type="match status" value="1"/>
</dbReference>
<evidence type="ECO:0000313" key="4">
    <source>
        <dbReference type="EMBL" id="NML25445.1"/>
    </source>
</evidence>
<dbReference type="InterPro" id="IPR036320">
    <property type="entry name" value="Glycosyl_Trfase_fam3_N_dom_sf"/>
</dbReference>
<proteinExistence type="predicted"/>
<dbReference type="Pfam" id="PF02885">
    <property type="entry name" value="Glycos_trans_3N"/>
    <property type="match status" value="1"/>
</dbReference>
<dbReference type="PANTHER" id="PTHR43285:SF4">
    <property type="entry name" value="TRANSFERASE"/>
    <property type="match status" value="1"/>
</dbReference>
<dbReference type="GO" id="GO:0005829">
    <property type="term" value="C:cytosol"/>
    <property type="evidence" value="ECO:0007669"/>
    <property type="project" value="TreeGrafter"/>
</dbReference>